<dbReference type="EMBL" id="KL142382">
    <property type="protein sequence ID" value="KDR74879.1"/>
    <property type="molecule type" value="Genomic_DNA"/>
</dbReference>
<organism evidence="1 2">
    <name type="scientific">Galerina marginata (strain CBS 339.88)</name>
    <dbReference type="NCBI Taxonomy" id="685588"/>
    <lineage>
        <taxon>Eukaryota</taxon>
        <taxon>Fungi</taxon>
        <taxon>Dikarya</taxon>
        <taxon>Basidiomycota</taxon>
        <taxon>Agaricomycotina</taxon>
        <taxon>Agaricomycetes</taxon>
        <taxon>Agaricomycetidae</taxon>
        <taxon>Agaricales</taxon>
        <taxon>Agaricineae</taxon>
        <taxon>Strophariaceae</taxon>
        <taxon>Galerina</taxon>
    </lineage>
</organism>
<evidence type="ECO:0000313" key="2">
    <source>
        <dbReference type="Proteomes" id="UP000027222"/>
    </source>
</evidence>
<dbReference type="AlphaFoldDB" id="A0A067T4M8"/>
<accession>A0A067T4M8</accession>
<sequence length="87" mass="9251">MLNLATNLINKTLRHREWIKASQLASQHEPFGRQLSGSACSNLNLATNLITRDTEVPSGSSLDICCGGGTTSTFKATSAPTFPSGTR</sequence>
<dbReference type="Proteomes" id="UP000027222">
    <property type="component" value="Unassembled WGS sequence"/>
</dbReference>
<gene>
    <name evidence="1" type="ORF">GALMADRAFT_227230</name>
</gene>
<keyword evidence="2" id="KW-1185">Reference proteome</keyword>
<evidence type="ECO:0000313" key="1">
    <source>
        <dbReference type="EMBL" id="KDR74879.1"/>
    </source>
</evidence>
<reference evidence="2" key="1">
    <citation type="journal article" date="2014" name="Proc. Natl. Acad. Sci. U.S.A.">
        <title>Extensive sampling of basidiomycete genomes demonstrates inadequacy of the white-rot/brown-rot paradigm for wood decay fungi.</title>
        <authorList>
            <person name="Riley R."/>
            <person name="Salamov A.A."/>
            <person name="Brown D.W."/>
            <person name="Nagy L.G."/>
            <person name="Floudas D."/>
            <person name="Held B.W."/>
            <person name="Levasseur A."/>
            <person name="Lombard V."/>
            <person name="Morin E."/>
            <person name="Otillar R."/>
            <person name="Lindquist E.A."/>
            <person name="Sun H."/>
            <person name="LaButti K.M."/>
            <person name="Schmutz J."/>
            <person name="Jabbour D."/>
            <person name="Luo H."/>
            <person name="Baker S.E."/>
            <person name="Pisabarro A.G."/>
            <person name="Walton J.D."/>
            <person name="Blanchette R.A."/>
            <person name="Henrissat B."/>
            <person name="Martin F."/>
            <person name="Cullen D."/>
            <person name="Hibbett D.S."/>
            <person name="Grigoriev I.V."/>
        </authorList>
    </citation>
    <scope>NUCLEOTIDE SEQUENCE [LARGE SCALE GENOMIC DNA]</scope>
    <source>
        <strain evidence="2">CBS 339.88</strain>
    </source>
</reference>
<proteinExistence type="predicted"/>
<name>A0A067T4M8_GALM3</name>
<dbReference type="HOGENOM" id="CLU_2483513_0_0_1"/>
<protein>
    <submittedName>
        <fullName evidence="1">Uncharacterized protein</fullName>
    </submittedName>
</protein>